<feature type="transmembrane region" description="Helical" evidence="1">
    <location>
        <begin position="189"/>
        <end position="208"/>
    </location>
</feature>
<feature type="transmembrane region" description="Helical" evidence="1">
    <location>
        <begin position="241"/>
        <end position="265"/>
    </location>
</feature>
<feature type="transmembrane region" description="Helical" evidence="1">
    <location>
        <begin position="447"/>
        <end position="465"/>
    </location>
</feature>
<dbReference type="GO" id="GO:0042910">
    <property type="term" value="F:xenobiotic transmembrane transporter activity"/>
    <property type="evidence" value="ECO:0007669"/>
    <property type="project" value="TreeGrafter"/>
</dbReference>
<protein>
    <recommendedName>
        <fullName evidence="3">SSD domain-containing protein</fullName>
    </recommendedName>
</protein>
<evidence type="ECO:0000256" key="1">
    <source>
        <dbReference type="SAM" id="Phobius"/>
    </source>
</evidence>
<proteinExistence type="predicted"/>
<feature type="transmembrane region" description="Helical" evidence="1">
    <location>
        <begin position="375"/>
        <end position="396"/>
    </location>
</feature>
<dbReference type="PRINTS" id="PR00702">
    <property type="entry name" value="ACRIFLAVINRP"/>
</dbReference>
<feature type="transmembrane region" description="Helical" evidence="1">
    <location>
        <begin position="215"/>
        <end position="235"/>
    </location>
</feature>
<dbReference type="GO" id="GO:0005886">
    <property type="term" value="C:plasma membrane"/>
    <property type="evidence" value="ECO:0007669"/>
    <property type="project" value="TreeGrafter"/>
</dbReference>
<gene>
    <name evidence="2" type="ORF">METZ01_LOCUS222991</name>
</gene>
<feature type="non-terminal residue" evidence="2">
    <location>
        <position position="1"/>
    </location>
</feature>
<feature type="transmembrane region" description="Helical" evidence="1">
    <location>
        <begin position="286"/>
        <end position="306"/>
    </location>
</feature>
<name>A0A382G6F5_9ZZZZ</name>
<dbReference type="InterPro" id="IPR001036">
    <property type="entry name" value="Acrflvin-R"/>
</dbReference>
<reference evidence="2" key="1">
    <citation type="submission" date="2018-05" db="EMBL/GenBank/DDBJ databases">
        <authorList>
            <person name="Lanie J.A."/>
            <person name="Ng W.-L."/>
            <person name="Kazmierczak K.M."/>
            <person name="Andrzejewski T.M."/>
            <person name="Davidsen T.M."/>
            <person name="Wayne K.J."/>
            <person name="Tettelin H."/>
            <person name="Glass J.I."/>
            <person name="Rusch D."/>
            <person name="Podicherti R."/>
            <person name="Tsui H.-C.T."/>
            <person name="Winkler M.E."/>
        </authorList>
    </citation>
    <scope>NUCLEOTIDE SEQUENCE</scope>
</reference>
<dbReference type="Pfam" id="PF00873">
    <property type="entry name" value="ACR_tran"/>
    <property type="match status" value="2"/>
</dbReference>
<dbReference type="PANTHER" id="PTHR32063">
    <property type="match status" value="1"/>
</dbReference>
<dbReference type="Gene3D" id="3.30.2090.10">
    <property type="entry name" value="Multidrug efflux transporter AcrB TolC docking domain, DN and DC subdomains"/>
    <property type="match status" value="1"/>
</dbReference>
<dbReference type="AlphaFoldDB" id="A0A382G6F5"/>
<feature type="non-terminal residue" evidence="2">
    <location>
        <position position="505"/>
    </location>
</feature>
<evidence type="ECO:0000313" key="2">
    <source>
        <dbReference type="EMBL" id="SVB70137.1"/>
    </source>
</evidence>
<keyword evidence="1" id="KW-0812">Transmembrane</keyword>
<dbReference type="InterPro" id="IPR027463">
    <property type="entry name" value="AcrB_DN_DC_subdom"/>
</dbReference>
<feature type="transmembrane region" description="Helical" evidence="1">
    <location>
        <begin position="416"/>
        <end position="435"/>
    </location>
</feature>
<dbReference type="Gene3D" id="3.30.70.1320">
    <property type="entry name" value="Multidrug efflux transporter AcrB pore domain like"/>
    <property type="match status" value="2"/>
</dbReference>
<accession>A0A382G6F5</accession>
<dbReference type="InterPro" id="IPR008523">
    <property type="entry name" value="DUF805"/>
</dbReference>
<feature type="transmembrane region" description="Helical" evidence="1">
    <location>
        <begin position="318"/>
        <end position="341"/>
    </location>
</feature>
<dbReference type="PANTHER" id="PTHR32063:SF0">
    <property type="entry name" value="SWARMING MOTILITY PROTEIN SWRC"/>
    <property type="match status" value="1"/>
</dbReference>
<keyword evidence="1" id="KW-0472">Membrane</keyword>
<organism evidence="2">
    <name type="scientific">marine metagenome</name>
    <dbReference type="NCBI Taxonomy" id="408172"/>
    <lineage>
        <taxon>unclassified sequences</taxon>
        <taxon>metagenomes</taxon>
        <taxon>ecological metagenomes</taxon>
    </lineage>
</organism>
<evidence type="ECO:0008006" key="3">
    <source>
        <dbReference type="Google" id="ProtNLM"/>
    </source>
</evidence>
<dbReference type="EMBL" id="UINC01053528">
    <property type="protein sequence ID" value="SVB70137.1"/>
    <property type="molecule type" value="Genomic_DNA"/>
</dbReference>
<sequence>GGLEEEIHVLINEAKLQRVNLSIGQVLSRLRAENINAAGGRIREGGAEYMIRTINEYQTLGEIADTIVFRREGREIRVKDLGQVVHGQRDREMLTHTDGMESVQIDIYKEADANMVAVAKRVIALIGEVPTSRKKKDDKTKSPRELQREKMKKLFRGPTLAGKLFNEEQAKLHVVADRSVFIDNSIKEVVNTAILGGILAVIVLLLFLRDIRTTAIIALSIPISIFVTFAPLNLLNVSLNIMSLGGLAMGIGMLVDSSIVVLESIYRCREEGDSTRSAAIRGTTEVRGAVIASTLTSICVFFPMVFVEGLAGQVFSDLGLTVVTSLVAALIVAVLFIPMLASRTGFKLQTGAGMVSHALGSLEGRISLAALWRGILLPMGALLTLMVGAKLGYTYWSMQDVDDPDILEEISYGASTMAVVGVWMNVCAWPMFVALAKRLHDRGKSAWWLLTLFPLFEGLFLPGGAGDNRFGPSAENNPRLAKLWGSFRAFDESRKRSGQTFLFTA</sequence>
<keyword evidence="1" id="KW-1133">Transmembrane helix</keyword>
<dbReference type="SUPFAM" id="SSF82866">
    <property type="entry name" value="Multidrug efflux transporter AcrB transmembrane domain"/>
    <property type="match status" value="1"/>
</dbReference>
<dbReference type="SUPFAM" id="SSF82714">
    <property type="entry name" value="Multidrug efflux transporter AcrB TolC docking domain, DN and DC subdomains"/>
    <property type="match status" value="1"/>
</dbReference>
<dbReference type="Gene3D" id="1.20.1640.10">
    <property type="entry name" value="Multidrug efflux transporter AcrB transmembrane domain"/>
    <property type="match status" value="2"/>
</dbReference>
<dbReference type="Pfam" id="PF05656">
    <property type="entry name" value="DUF805"/>
    <property type="match status" value="1"/>
</dbReference>